<dbReference type="RefSeq" id="XP_028886921.1">
    <property type="nucleotide sequence ID" value="XM_029021499.1"/>
</dbReference>
<proteinExistence type="predicted"/>
<evidence type="ECO:0000313" key="3">
    <source>
        <dbReference type="Proteomes" id="UP000192257"/>
    </source>
</evidence>
<name>A0A1X0P7N3_9TRYP</name>
<dbReference type="Proteomes" id="UP000192257">
    <property type="component" value="Unassembled WGS sequence"/>
</dbReference>
<dbReference type="AlphaFoldDB" id="A0A1X0P7N3"/>
<evidence type="ECO:0000313" key="2">
    <source>
        <dbReference type="EMBL" id="ORC92855.1"/>
    </source>
</evidence>
<feature type="compositionally biased region" description="Basic residues" evidence="1">
    <location>
        <begin position="55"/>
        <end position="72"/>
    </location>
</feature>
<keyword evidence="3" id="KW-1185">Reference proteome</keyword>
<feature type="compositionally biased region" description="Polar residues" evidence="1">
    <location>
        <begin position="103"/>
        <end position="126"/>
    </location>
</feature>
<protein>
    <submittedName>
        <fullName evidence="2">Uncharacterized protein</fullName>
    </submittedName>
</protein>
<gene>
    <name evidence="2" type="ORF">TM35_000021810</name>
</gene>
<accession>A0A1X0P7N3</accession>
<dbReference type="VEuPathDB" id="TriTrypDB:TM35_000021810"/>
<reference evidence="2 3" key="1">
    <citation type="submission" date="2017-03" db="EMBL/GenBank/DDBJ databases">
        <title>An alternative strategy for trypanosome survival in the mammalian bloodstream revealed through genome and transcriptome analysis of the ubiquitous bovine parasite Trypanosoma (Megatrypanum) theileri.</title>
        <authorList>
            <person name="Kelly S."/>
            <person name="Ivens A."/>
            <person name="Mott A."/>
            <person name="O'Neill E."/>
            <person name="Emms D."/>
            <person name="Macleod O."/>
            <person name="Voorheis P."/>
            <person name="Matthews J."/>
            <person name="Matthews K."/>
            <person name="Carrington M."/>
        </authorList>
    </citation>
    <scope>NUCLEOTIDE SEQUENCE [LARGE SCALE GENOMIC DNA]</scope>
    <source>
        <strain evidence="2">Edinburgh</strain>
    </source>
</reference>
<dbReference type="GeneID" id="39981279"/>
<sequence>MPQMPTKVRGVVIATVVLTFLGTVLVWSGLSDHVPFVQRRIAGSRSSKRTDREKKHGHHHHHHRRHHRHRRGSKGESQEQPGEQPKPQDTDPHRTPRGEGQGVTETSTSQHSGSPEPRSQQSTPGGSNRRIIIKIPEELRSSIHSSLSPCRETETGDHN</sequence>
<comment type="caution">
    <text evidence="2">The sequence shown here is derived from an EMBL/GenBank/DDBJ whole genome shotgun (WGS) entry which is preliminary data.</text>
</comment>
<feature type="compositionally biased region" description="Basic and acidic residues" evidence="1">
    <location>
        <begin position="86"/>
        <end position="97"/>
    </location>
</feature>
<evidence type="ECO:0000256" key="1">
    <source>
        <dbReference type="SAM" id="MobiDB-lite"/>
    </source>
</evidence>
<dbReference type="EMBL" id="NBCO01000002">
    <property type="protein sequence ID" value="ORC92855.1"/>
    <property type="molecule type" value="Genomic_DNA"/>
</dbReference>
<organism evidence="2 3">
    <name type="scientific">Trypanosoma theileri</name>
    <dbReference type="NCBI Taxonomy" id="67003"/>
    <lineage>
        <taxon>Eukaryota</taxon>
        <taxon>Discoba</taxon>
        <taxon>Euglenozoa</taxon>
        <taxon>Kinetoplastea</taxon>
        <taxon>Metakinetoplastina</taxon>
        <taxon>Trypanosomatida</taxon>
        <taxon>Trypanosomatidae</taxon>
        <taxon>Trypanosoma</taxon>
    </lineage>
</organism>
<feature type="region of interest" description="Disordered" evidence="1">
    <location>
        <begin position="41"/>
        <end position="159"/>
    </location>
</feature>